<keyword evidence="3" id="KW-1185">Reference proteome</keyword>
<dbReference type="Proteomes" id="UP001262889">
    <property type="component" value="Unassembled WGS sequence"/>
</dbReference>
<comment type="caution">
    <text evidence="2">The sequence shown here is derived from an EMBL/GenBank/DDBJ whole genome shotgun (WGS) entry which is preliminary data.</text>
</comment>
<name>A0ABU3C7I8_9FLAO</name>
<dbReference type="EMBL" id="JAVRHQ010000004">
    <property type="protein sequence ID" value="MDT0642271.1"/>
    <property type="molecule type" value="Genomic_DNA"/>
</dbReference>
<evidence type="ECO:0000313" key="3">
    <source>
        <dbReference type="Proteomes" id="UP001262889"/>
    </source>
</evidence>
<proteinExistence type="predicted"/>
<evidence type="ECO:0000259" key="1">
    <source>
        <dbReference type="Pfam" id="PF03432"/>
    </source>
</evidence>
<dbReference type="InterPro" id="IPR005094">
    <property type="entry name" value="Endonuclease_MobA/VirD2"/>
</dbReference>
<dbReference type="Pfam" id="PF03432">
    <property type="entry name" value="Relaxase"/>
    <property type="match status" value="1"/>
</dbReference>
<reference evidence="2 3" key="1">
    <citation type="submission" date="2023-09" db="EMBL/GenBank/DDBJ databases">
        <authorList>
            <person name="Rey-Velasco X."/>
        </authorList>
    </citation>
    <scope>NUCLEOTIDE SEQUENCE [LARGE SCALE GENOMIC DNA]</scope>
    <source>
        <strain evidence="2 3">F363</strain>
    </source>
</reference>
<accession>A0ABU3C7I8</accession>
<organism evidence="2 3">
    <name type="scientific">Autumnicola tepida</name>
    <dbReference type="NCBI Taxonomy" id="3075595"/>
    <lineage>
        <taxon>Bacteria</taxon>
        <taxon>Pseudomonadati</taxon>
        <taxon>Bacteroidota</taxon>
        <taxon>Flavobacteriia</taxon>
        <taxon>Flavobacteriales</taxon>
        <taxon>Flavobacteriaceae</taxon>
        <taxon>Autumnicola</taxon>
    </lineage>
</organism>
<evidence type="ECO:0000313" key="2">
    <source>
        <dbReference type="EMBL" id="MDT0642271.1"/>
    </source>
</evidence>
<dbReference type="RefSeq" id="WP_311533945.1">
    <property type="nucleotide sequence ID" value="NZ_JAVRHQ010000004.1"/>
</dbReference>
<feature type="domain" description="MobA/VirD2-like nuclease" evidence="1">
    <location>
        <begin position="17"/>
        <end position="146"/>
    </location>
</feature>
<sequence>MIGKGHAISSTKASISYGWNQEKEAEVVLKEYLAGDTPTEITEEFQIIQSQNARCINNTLSFVVSPTIEDGKSLSPEELGELAKKFLKEMHLQNHQAIGFVHRDKAHTHVHIYANRISLSGEVYKDNFIGKRSQLAADHVAKELGLTRVREVQYEKLQELKEIRQEIKTIHDRVLQTRPKSLDEYISKMKAHKVEVIPTINKSNQLQGFRVAYKGTNLKASEVDRSMSGNRLIPQISQNRSFTRLKEVPKNVFVLNKAVQLSNNLATKIAKELVTGAIKIIRDTGIGMGY</sequence>
<gene>
    <name evidence="2" type="ORF">RM553_05435</name>
</gene>
<protein>
    <submittedName>
        <fullName evidence="2">Relaxase/mobilization nuclease domain-containing protein</fullName>
    </submittedName>
</protein>